<accession>A0A2S3IDW5</accession>
<dbReference type="InterPro" id="IPR015947">
    <property type="entry name" value="PUA-like_sf"/>
</dbReference>
<dbReference type="AlphaFoldDB" id="A0A2S3IDW5"/>
<evidence type="ECO:0000313" key="3">
    <source>
        <dbReference type="EMBL" id="PAN42313.1"/>
    </source>
</evidence>
<organism evidence="3">
    <name type="scientific">Panicum hallii</name>
    <dbReference type="NCBI Taxonomy" id="206008"/>
    <lineage>
        <taxon>Eukaryota</taxon>
        <taxon>Viridiplantae</taxon>
        <taxon>Streptophyta</taxon>
        <taxon>Embryophyta</taxon>
        <taxon>Tracheophyta</taxon>
        <taxon>Spermatophyta</taxon>
        <taxon>Magnoliopsida</taxon>
        <taxon>Liliopsida</taxon>
        <taxon>Poales</taxon>
        <taxon>Poaceae</taxon>
        <taxon>PACMAD clade</taxon>
        <taxon>Panicoideae</taxon>
        <taxon>Panicodae</taxon>
        <taxon>Paniceae</taxon>
        <taxon>Panicinae</taxon>
        <taxon>Panicum</taxon>
        <taxon>Panicum sect. Panicum</taxon>
    </lineage>
</organism>
<dbReference type="EMBL" id="CM008053">
    <property type="protein sequence ID" value="PAN42313.1"/>
    <property type="molecule type" value="Genomic_DNA"/>
</dbReference>
<dbReference type="Pfam" id="PF04266">
    <property type="entry name" value="ASCH"/>
    <property type="match status" value="1"/>
</dbReference>
<protein>
    <recommendedName>
        <fullName evidence="2">ASCH domain-containing protein</fullName>
    </recommendedName>
</protein>
<dbReference type="Gramene" id="PAN42313">
    <property type="protein sequence ID" value="PAN42313"/>
    <property type="gene ID" value="PAHAL_8G103500"/>
</dbReference>
<dbReference type="Gene3D" id="2.30.130.30">
    <property type="entry name" value="Hypothetical protein"/>
    <property type="match status" value="1"/>
</dbReference>
<dbReference type="Proteomes" id="UP000243499">
    <property type="component" value="Chromosome 8"/>
</dbReference>
<feature type="region of interest" description="Disordered" evidence="1">
    <location>
        <begin position="1"/>
        <end position="29"/>
    </location>
</feature>
<feature type="domain" description="ASCH" evidence="2">
    <location>
        <begin position="135"/>
        <end position="237"/>
    </location>
</feature>
<dbReference type="PANTHER" id="PTHR34204">
    <property type="entry name" value="RNA-BINDING ASCH DOMAIN PROTEIN"/>
    <property type="match status" value="1"/>
</dbReference>
<dbReference type="PANTHER" id="PTHR34204:SF2">
    <property type="entry name" value="RNA-BINDING ASCH DOMAIN PROTEIN"/>
    <property type="match status" value="1"/>
</dbReference>
<evidence type="ECO:0000259" key="2">
    <source>
        <dbReference type="Pfam" id="PF04266"/>
    </source>
</evidence>
<sequence length="422" mass="45851">MASASQMAISHPAASPAPPRPQSPGVGSVPLSSAIGDLLRFVLSSHAAGAGNPDHDPAAFPLSPSYCARLLDDDGDLCGKLAAGIEQCLEEGRLPGPPAVARIPVAEEGPEEWEAVLLEKGAELKLMYNAVDFELHVQEPYFTQLRAEAKTVEGRLATGNYNRITQGSLLLFNKCLLLNVEAVKKYSSFSEMLQAEIISNVLPDISSIEEGVKVYRKFYTEEREKSYGVLAISVSKPSAQPYTTMTDILVGLGYDGLGRLLGMARTAGTVPDGLPPPRSALISSCMRLHQPNVKSCSLTDAARALAKHVHRSTKGWWGDASGSGKDMVQLDTHACWRLLLWSILLLHCLSSDSSKNELASEAIDCLLRDCCWMNVHLTQPYGPVFEIRVHEGYGARWSQDGAKFIGFLEPYTPEGFSKGWKH</sequence>
<dbReference type="CDD" id="cd06555">
    <property type="entry name" value="ASCH_PF0470_like"/>
    <property type="match status" value="1"/>
</dbReference>
<dbReference type="InterPro" id="IPR007374">
    <property type="entry name" value="ASCH_domain"/>
</dbReference>
<gene>
    <name evidence="3" type="ORF">PAHAL_8G103500</name>
</gene>
<dbReference type="SUPFAM" id="SSF88697">
    <property type="entry name" value="PUA domain-like"/>
    <property type="match status" value="1"/>
</dbReference>
<reference evidence="3" key="1">
    <citation type="submission" date="2018-04" db="EMBL/GenBank/DDBJ databases">
        <title>WGS assembly of Panicum hallii.</title>
        <authorList>
            <person name="Lovell J."/>
            <person name="Jenkins J."/>
            <person name="Lowry D."/>
            <person name="Mamidi S."/>
            <person name="Sreedasyam A."/>
            <person name="Weng X."/>
            <person name="Barry K."/>
            <person name="Bonette J."/>
            <person name="Campitelli B."/>
            <person name="Daum C."/>
            <person name="Gordon S."/>
            <person name="Gould B."/>
            <person name="Lipzen A."/>
            <person name="Macqueen A."/>
            <person name="Palacio-Mejia J."/>
            <person name="Plott C."/>
            <person name="Shakirov E."/>
            <person name="Shu S."/>
            <person name="Yoshinaga Y."/>
            <person name="Zane M."/>
            <person name="Rokhsar D."/>
            <person name="Grimwood J."/>
            <person name="Schmutz J."/>
            <person name="Juenger T."/>
        </authorList>
    </citation>
    <scope>NUCLEOTIDE SEQUENCE [LARGE SCALE GENOMIC DNA]</scope>
    <source>
        <strain evidence="3">FIL2</strain>
    </source>
</reference>
<name>A0A2S3IDW5_9POAL</name>
<proteinExistence type="predicted"/>
<evidence type="ECO:0000256" key="1">
    <source>
        <dbReference type="SAM" id="MobiDB-lite"/>
    </source>
</evidence>